<evidence type="ECO:0000313" key="3">
    <source>
        <dbReference type="Proteomes" id="UP000197468"/>
    </source>
</evidence>
<dbReference type="PANTHER" id="PTHR39323:SF1">
    <property type="entry name" value="BLR1149 PROTEIN"/>
    <property type="match status" value="1"/>
</dbReference>
<dbReference type="Pfam" id="PF00149">
    <property type="entry name" value="Metallophos"/>
    <property type="match status" value="1"/>
</dbReference>
<keyword evidence="2" id="KW-0547">Nucleotide-binding</keyword>
<dbReference type="PANTHER" id="PTHR39323">
    <property type="entry name" value="BLR1149 PROTEIN"/>
    <property type="match status" value="1"/>
</dbReference>
<dbReference type="OrthoDB" id="9795838at2"/>
<comment type="caution">
    <text evidence="2">The sequence shown here is derived from an EMBL/GenBank/DDBJ whole genome shotgun (WGS) entry which is preliminary data.</text>
</comment>
<accession>A0A246JEI7</accession>
<protein>
    <submittedName>
        <fullName evidence="2">DEAD/DEAH box helicase</fullName>
    </submittedName>
</protein>
<gene>
    <name evidence="2" type="ORF">CDN99_11165</name>
</gene>
<dbReference type="SUPFAM" id="SSF56300">
    <property type="entry name" value="Metallo-dependent phosphatases"/>
    <property type="match status" value="1"/>
</dbReference>
<sequence>MTLAGERVWLLPERALWWPAAGTLFVADVHLGKAASFRALGQPVPSGTTADNLSRLSRLVDGTRARRLVVLGDLLHAAAAQQAQVLDPVHRWRQRHAALDCVLIRGNHDSRAGDPPPALRFAIEDEPWRGGLGPFAACHHPLRVDGAHVLAGHLHPAVTLRGRAHEYHRLPCFCESEGLMILPAFGAFTGTTLDGLPRDARCHAIGGGAVWAAPERAPGRGPASG</sequence>
<keyword evidence="3" id="KW-1185">Reference proteome</keyword>
<dbReference type="PIRSF" id="PIRSF000887">
    <property type="entry name" value="Pesterase_MJ0037"/>
    <property type="match status" value="1"/>
</dbReference>
<name>A0A246JEI7_9BURK</name>
<dbReference type="Gene3D" id="3.60.21.10">
    <property type="match status" value="1"/>
</dbReference>
<evidence type="ECO:0000313" key="2">
    <source>
        <dbReference type="EMBL" id="OWQ91009.1"/>
    </source>
</evidence>
<dbReference type="GO" id="GO:0004386">
    <property type="term" value="F:helicase activity"/>
    <property type="evidence" value="ECO:0007669"/>
    <property type="project" value="UniProtKB-KW"/>
</dbReference>
<dbReference type="EMBL" id="NIOF01000004">
    <property type="protein sequence ID" value="OWQ91009.1"/>
    <property type="molecule type" value="Genomic_DNA"/>
</dbReference>
<keyword evidence="2" id="KW-0067">ATP-binding</keyword>
<keyword evidence="2" id="KW-0347">Helicase</keyword>
<dbReference type="Proteomes" id="UP000197468">
    <property type="component" value="Unassembled WGS sequence"/>
</dbReference>
<dbReference type="AlphaFoldDB" id="A0A246JEI7"/>
<dbReference type="InterPro" id="IPR026336">
    <property type="entry name" value="PdeM-like"/>
</dbReference>
<dbReference type="GO" id="GO:0016787">
    <property type="term" value="F:hydrolase activity"/>
    <property type="evidence" value="ECO:0007669"/>
    <property type="project" value="InterPro"/>
</dbReference>
<reference evidence="2 3" key="1">
    <citation type="journal article" date="2008" name="Int. J. Syst. Evol. Microbiol.">
        <title>Description of Roseateles aquatilis sp. nov. and Roseateles terrae sp. nov., in the class Betaproteobacteria, and emended description of the genus Roseateles.</title>
        <authorList>
            <person name="Gomila M."/>
            <person name="Bowien B."/>
            <person name="Falsen E."/>
            <person name="Moore E.R."/>
            <person name="Lalucat J."/>
        </authorList>
    </citation>
    <scope>NUCLEOTIDE SEQUENCE [LARGE SCALE GENOMIC DNA]</scope>
    <source>
        <strain evidence="2 3">CCUG 48205</strain>
    </source>
</reference>
<dbReference type="NCBIfam" id="TIGR04123">
    <property type="entry name" value="P_estr_lig_assc"/>
    <property type="match status" value="1"/>
</dbReference>
<keyword evidence="2" id="KW-0378">Hydrolase</keyword>
<feature type="domain" description="Calcineurin-like phosphoesterase" evidence="1">
    <location>
        <begin position="24"/>
        <end position="129"/>
    </location>
</feature>
<proteinExistence type="predicted"/>
<organism evidence="2 3">
    <name type="scientific">Roseateles aquatilis</name>
    <dbReference type="NCBI Taxonomy" id="431061"/>
    <lineage>
        <taxon>Bacteria</taxon>
        <taxon>Pseudomonadati</taxon>
        <taxon>Pseudomonadota</taxon>
        <taxon>Betaproteobacteria</taxon>
        <taxon>Burkholderiales</taxon>
        <taxon>Sphaerotilaceae</taxon>
        <taxon>Roseateles</taxon>
    </lineage>
</organism>
<dbReference type="InterPro" id="IPR024173">
    <property type="entry name" value="Pesterase_MJ0037-like"/>
</dbReference>
<dbReference type="InterPro" id="IPR004843">
    <property type="entry name" value="Calcineurin-like_PHP"/>
</dbReference>
<dbReference type="InterPro" id="IPR029052">
    <property type="entry name" value="Metallo-depent_PP-like"/>
</dbReference>
<evidence type="ECO:0000259" key="1">
    <source>
        <dbReference type="Pfam" id="PF00149"/>
    </source>
</evidence>